<dbReference type="PROSITE" id="PS50987">
    <property type="entry name" value="HTH_ARSR_2"/>
    <property type="match status" value="1"/>
</dbReference>
<dbReference type="SUPFAM" id="SSF46785">
    <property type="entry name" value="Winged helix' DNA-binding domain"/>
    <property type="match status" value="1"/>
</dbReference>
<evidence type="ECO:0000256" key="1">
    <source>
        <dbReference type="ARBA" id="ARBA00023015"/>
    </source>
</evidence>
<dbReference type="InterPro" id="IPR036388">
    <property type="entry name" value="WH-like_DNA-bd_sf"/>
</dbReference>
<dbReference type="Pfam" id="PF12840">
    <property type="entry name" value="HTH_20"/>
    <property type="match status" value="1"/>
</dbReference>
<evidence type="ECO:0000259" key="4">
    <source>
        <dbReference type="PROSITE" id="PS50987"/>
    </source>
</evidence>
<dbReference type="InterPro" id="IPR011991">
    <property type="entry name" value="ArsR-like_HTH"/>
</dbReference>
<dbReference type="InterPro" id="IPR051011">
    <property type="entry name" value="Metal_resp_trans_reg"/>
</dbReference>
<evidence type="ECO:0000313" key="6">
    <source>
        <dbReference type="Proteomes" id="UP000515873"/>
    </source>
</evidence>
<dbReference type="Proteomes" id="UP000515873">
    <property type="component" value="Chromosome"/>
</dbReference>
<evidence type="ECO:0000313" key="5">
    <source>
        <dbReference type="EMBL" id="QNK02170.1"/>
    </source>
</evidence>
<accession>A0A7G8Q5W2</accession>
<dbReference type="PANTHER" id="PTHR43132">
    <property type="entry name" value="ARSENICAL RESISTANCE OPERON REPRESSOR ARSR-RELATED"/>
    <property type="match status" value="1"/>
</dbReference>
<dbReference type="InterPro" id="IPR001845">
    <property type="entry name" value="HTH_ArsR_DNA-bd_dom"/>
</dbReference>
<keyword evidence="1" id="KW-0805">Transcription regulation</keyword>
<reference evidence="5 6" key="1">
    <citation type="submission" date="2020-08" db="EMBL/GenBank/DDBJ databases">
        <title>Dyella sp. G9 isolated from forest soil.</title>
        <authorList>
            <person name="Fu J."/>
            <person name="Qiu L."/>
        </authorList>
    </citation>
    <scope>NUCLEOTIDE SEQUENCE [LARGE SCALE GENOMIC DNA]</scope>
    <source>
        <strain evidence="5 6">G9</strain>
    </source>
</reference>
<sequence length="105" mass="11232">METSTAIQALAGLAQESRLGIFRYLVVRGPAGAVVGEIAEHMGVAGSTLSFHLKGLVHAGLAESFAEGRYIRYRANFAAMQSLIDYLTENCCAGQQDQCRSTTCC</sequence>
<dbReference type="EMBL" id="CP060412">
    <property type="protein sequence ID" value="QNK02170.1"/>
    <property type="molecule type" value="Genomic_DNA"/>
</dbReference>
<dbReference type="PRINTS" id="PR00778">
    <property type="entry name" value="HTHARSR"/>
</dbReference>
<name>A0A7G8Q5W2_9GAMM</name>
<dbReference type="AlphaFoldDB" id="A0A7G8Q5W2"/>
<dbReference type="PANTHER" id="PTHR43132:SF2">
    <property type="entry name" value="ARSENICAL RESISTANCE OPERON REPRESSOR ARSR-RELATED"/>
    <property type="match status" value="1"/>
</dbReference>
<evidence type="ECO:0000256" key="2">
    <source>
        <dbReference type="ARBA" id="ARBA00023125"/>
    </source>
</evidence>
<dbReference type="CDD" id="cd00090">
    <property type="entry name" value="HTH_ARSR"/>
    <property type="match status" value="1"/>
</dbReference>
<gene>
    <name evidence="5" type="ORF">H8F01_03110</name>
</gene>
<evidence type="ECO:0000256" key="3">
    <source>
        <dbReference type="ARBA" id="ARBA00023163"/>
    </source>
</evidence>
<dbReference type="InterPro" id="IPR036390">
    <property type="entry name" value="WH_DNA-bd_sf"/>
</dbReference>
<dbReference type="SMART" id="SM00418">
    <property type="entry name" value="HTH_ARSR"/>
    <property type="match status" value="1"/>
</dbReference>
<dbReference type="GO" id="GO:0003700">
    <property type="term" value="F:DNA-binding transcription factor activity"/>
    <property type="evidence" value="ECO:0007669"/>
    <property type="project" value="InterPro"/>
</dbReference>
<dbReference type="KEGG" id="dtl:H8F01_03110"/>
<keyword evidence="6" id="KW-1185">Reference proteome</keyword>
<keyword evidence="2" id="KW-0238">DNA-binding</keyword>
<protein>
    <submittedName>
        <fullName evidence="5">Winged helix-turn-helix transcriptional regulator</fullName>
    </submittedName>
</protein>
<proteinExistence type="predicted"/>
<dbReference type="Gene3D" id="1.10.10.10">
    <property type="entry name" value="Winged helix-like DNA-binding domain superfamily/Winged helix DNA-binding domain"/>
    <property type="match status" value="1"/>
</dbReference>
<dbReference type="GO" id="GO:0003677">
    <property type="term" value="F:DNA binding"/>
    <property type="evidence" value="ECO:0007669"/>
    <property type="project" value="UniProtKB-KW"/>
</dbReference>
<dbReference type="RefSeq" id="WP_187057627.1">
    <property type="nucleotide sequence ID" value="NZ_CP060412.1"/>
</dbReference>
<organism evidence="5 6">
    <name type="scientific">Dyella telluris</name>
    <dbReference type="NCBI Taxonomy" id="2763498"/>
    <lineage>
        <taxon>Bacteria</taxon>
        <taxon>Pseudomonadati</taxon>
        <taxon>Pseudomonadota</taxon>
        <taxon>Gammaproteobacteria</taxon>
        <taxon>Lysobacterales</taxon>
        <taxon>Rhodanobacteraceae</taxon>
        <taxon>Dyella</taxon>
    </lineage>
</organism>
<feature type="domain" description="HTH arsR-type" evidence="4">
    <location>
        <begin position="1"/>
        <end position="95"/>
    </location>
</feature>
<keyword evidence="3" id="KW-0804">Transcription</keyword>